<comment type="subunit">
    <text evidence="8">Monomer.</text>
</comment>
<feature type="site" description="Interaction with DNA" evidence="8">
    <location>
        <position position="159"/>
    </location>
</feature>
<feature type="site" description="Interaction with DNA" evidence="8">
    <location>
        <position position="525"/>
    </location>
</feature>
<dbReference type="EC" id="5.6.2.1" evidence="8"/>
<dbReference type="GO" id="GO:0003917">
    <property type="term" value="F:DNA topoisomerase type I (single strand cut, ATP-independent) activity"/>
    <property type="evidence" value="ECO:0007669"/>
    <property type="project" value="UniProtKB-UniRule"/>
</dbReference>
<dbReference type="InterPro" id="IPR034149">
    <property type="entry name" value="TOPRIM_TopoI"/>
</dbReference>
<dbReference type="Gene3D" id="1.10.460.10">
    <property type="entry name" value="Topoisomerase I, domain 2"/>
    <property type="match status" value="1"/>
</dbReference>
<dbReference type="Pfam" id="PF01131">
    <property type="entry name" value="Topoisom_bac"/>
    <property type="match status" value="1"/>
</dbReference>
<evidence type="ECO:0000256" key="8">
    <source>
        <dbReference type="HAMAP-Rule" id="MF_00952"/>
    </source>
</evidence>
<evidence type="ECO:0000259" key="11">
    <source>
        <dbReference type="PROSITE" id="PS52039"/>
    </source>
</evidence>
<keyword evidence="13" id="KW-1185">Reference proteome</keyword>
<dbReference type="PROSITE" id="PS52039">
    <property type="entry name" value="TOPO_IA_2"/>
    <property type="match status" value="1"/>
</dbReference>
<dbReference type="PRINTS" id="PR00417">
    <property type="entry name" value="PRTPISMRASEI"/>
</dbReference>
<dbReference type="STRING" id="1823756.A4H34_03415"/>
<feature type="site" description="Interaction with DNA" evidence="8">
    <location>
        <position position="166"/>
    </location>
</feature>
<feature type="active site" description="O-(5'-phospho-DNA)-tyrosine intermediate" evidence="8">
    <location>
        <position position="321"/>
    </location>
</feature>
<feature type="site" description="Interaction with DNA" evidence="8">
    <location>
        <position position="323"/>
    </location>
</feature>
<evidence type="ECO:0000256" key="9">
    <source>
        <dbReference type="SAM" id="MobiDB-lite"/>
    </source>
</evidence>
<keyword evidence="6 8" id="KW-0238">DNA-binding</keyword>
<evidence type="ECO:0000256" key="3">
    <source>
        <dbReference type="ARBA" id="ARBA00022723"/>
    </source>
</evidence>
<dbReference type="SMART" id="SM00436">
    <property type="entry name" value="TOP1Bc"/>
    <property type="match status" value="1"/>
</dbReference>
<dbReference type="PANTHER" id="PTHR42785:SF1">
    <property type="entry name" value="DNA TOPOISOMERASE"/>
    <property type="match status" value="1"/>
</dbReference>
<keyword evidence="7 8" id="KW-0413">Isomerase</keyword>
<dbReference type="Proteomes" id="UP000078368">
    <property type="component" value="Unassembled WGS sequence"/>
</dbReference>
<feature type="compositionally biased region" description="Low complexity" evidence="9">
    <location>
        <begin position="961"/>
        <end position="973"/>
    </location>
</feature>
<evidence type="ECO:0000313" key="13">
    <source>
        <dbReference type="Proteomes" id="UP000078368"/>
    </source>
</evidence>
<dbReference type="InterPro" id="IPR023406">
    <property type="entry name" value="Topo_IA_AS"/>
</dbReference>
<dbReference type="PROSITE" id="PS50880">
    <property type="entry name" value="TOPRIM"/>
    <property type="match status" value="1"/>
</dbReference>
<feature type="region of interest" description="Disordered" evidence="9">
    <location>
        <begin position="831"/>
        <end position="973"/>
    </location>
</feature>
<keyword evidence="3" id="KW-0479">Metal-binding</keyword>
<dbReference type="RefSeq" id="WP_064231086.1">
    <property type="nucleotide sequence ID" value="NZ_LVZK01000001.1"/>
</dbReference>
<dbReference type="GO" id="GO:0003677">
    <property type="term" value="F:DNA binding"/>
    <property type="evidence" value="ECO:0007669"/>
    <property type="project" value="UniProtKB-KW"/>
</dbReference>
<feature type="domain" description="Toprim" evidence="10">
    <location>
        <begin position="2"/>
        <end position="125"/>
    </location>
</feature>
<dbReference type="InterPro" id="IPR013825">
    <property type="entry name" value="Topo_IA_cen_sub2"/>
</dbReference>
<evidence type="ECO:0000256" key="7">
    <source>
        <dbReference type="ARBA" id="ARBA00023235"/>
    </source>
</evidence>
<feature type="site" description="Interaction with DNA" evidence="8">
    <location>
        <position position="154"/>
    </location>
</feature>
<dbReference type="CDD" id="cd00186">
    <property type="entry name" value="TOP1Ac"/>
    <property type="match status" value="1"/>
</dbReference>
<dbReference type="InterPro" id="IPR006171">
    <property type="entry name" value="TOPRIM_dom"/>
</dbReference>
<dbReference type="Pfam" id="PF13368">
    <property type="entry name" value="Toprim_C_rpt"/>
    <property type="match status" value="4"/>
</dbReference>
<dbReference type="InterPro" id="IPR003602">
    <property type="entry name" value="Topo_IA_DNA-bd_dom"/>
</dbReference>
<comment type="similarity">
    <text evidence="2 8">Belongs to the type IA topoisomerase family.</text>
</comment>
<evidence type="ECO:0000313" key="12">
    <source>
        <dbReference type="EMBL" id="OAP86232.1"/>
    </source>
</evidence>
<dbReference type="HAMAP" id="MF_00952">
    <property type="entry name" value="Topoisom_1_prok"/>
    <property type="match status" value="1"/>
</dbReference>
<evidence type="ECO:0000256" key="4">
    <source>
        <dbReference type="ARBA" id="ARBA00022842"/>
    </source>
</evidence>
<dbReference type="Gene3D" id="3.40.50.140">
    <property type="match status" value="1"/>
</dbReference>
<dbReference type="Pfam" id="PF01751">
    <property type="entry name" value="Toprim"/>
    <property type="match status" value="1"/>
</dbReference>
<dbReference type="GO" id="GO:0046872">
    <property type="term" value="F:metal ion binding"/>
    <property type="evidence" value="ECO:0007669"/>
    <property type="project" value="UniProtKB-KW"/>
</dbReference>
<organism evidence="12 13">
    <name type="scientific">Peptidiphaga gingivicola</name>
    <dbReference type="NCBI Taxonomy" id="2741497"/>
    <lineage>
        <taxon>Bacteria</taxon>
        <taxon>Bacillati</taxon>
        <taxon>Actinomycetota</taxon>
        <taxon>Actinomycetes</taxon>
        <taxon>Actinomycetales</taxon>
        <taxon>Actinomycetaceae</taxon>
        <taxon>Peptidiphaga</taxon>
    </lineage>
</organism>
<accession>A0A179B3G0</accession>
<dbReference type="PROSITE" id="PS00396">
    <property type="entry name" value="TOPO_IA_1"/>
    <property type="match status" value="1"/>
</dbReference>
<dbReference type="InterPro" id="IPR000380">
    <property type="entry name" value="Topo_IA"/>
</dbReference>
<comment type="catalytic activity">
    <reaction evidence="1 8">
        <text>ATP-independent breakage of single-stranded DNA, followed by passage and rejoining.</text>
        <dbReference type="EC" id="5.6.2.1"/>
    </reaction>
</comment>
<dbReference type="InterPro" id="IPR013497">
    <property type="entry name" value="Topo_IA_cen"/>
</dbReference>
<dbReference type="InterPro" id="IPR028612">
    <property type="entry name" value="Topoisom_1_IA"/>
</dbReference>
<evidence type="ECO:0000256" key="6">
    <source>
        <dbReference type="ARBA" id="ARBA00023125"/>
    </source>
</evidence>
<comment type="caution">
    <text evidence="12">The sequence shown here is derived from an EMBL/GenBank/DDBJ whole genome shotgun (WGS) entry which is preliminary data.</text>
</comment>
<feature type="region of interest" description="Disordered" evidence="9">
    <location>
        <begin position="700"/>
        <end position="719"/>
    </location>
</feature>
<feature type="domain" description="Topo IA-type catalytic" evidence="11">
    <location>
        <begin position="140"/>
        <end position="593"/>
    </location>
</feature>
<dbReference type="Gene3D" id="1.10.290.10">
    <property type="entry name" value="Topoisomerase I, domain 4"/>
    <property type="match status" value="1"/>
</dbReference>
<dbReference type="InterPro" id="IPR005733">
    <property type="entry name" value="TopoI_bac-type"/>
</dbReference>
<dbReference type="InterPro" id="IPR013826">
    <property type="entry name" value="Topo_IA_cen_sub3"/>
</dbReference>
<feature type="site" description="Interaction with DNA" evidence="8">
    <location>
        <position position="32"/>
    </location>
</feature>
<dbReference type="GO" id="GO:0006265">
    <property type="term" value="P:DNA topological change"/>
    <property type="evidence" value="ECO:0007669"/>
    <property type="project" value="UniProtKB-UniRule"/>
</dbReference>
<feature type="compositionally biased region" description="Basic and acidic residues" evidence="9">
    <location>
        <begin position="853"/>
        <end position="863"/>
    </location>
</feature>
<feature type="site" description="Interaction with DNA" evidence="8">
    <location>
        <position position="150"/>
    </location>
</feature>
<protein>
    <recommendedName>
        <fullName evidence="8">DNA topoisomerase 1</fullName>
        <ecNumber evidence="8">5.6.2.1</ecNumber>
    </recommendedName>
    <alternativeName>
        <fullName evidence="8">DNA topoisomerase I</fullName>
    </alternativeName>
</protein>
<dbReference type="InterPro" id="IPR003601">
    <property type="entry name" value="Topo_IA_2"/>
</dbReference>
<evidence type="ECO:0000259" key="10">
    <source>
        <dbReference type="PROSITE" id="PS50880"/>
    </source>
</evidence>
<evidence type="ECO:0000256" key="1">
    <source>
        <dbReference type="ARBA" id="ARBA00000213"/>
    </source>
</evidence>
<gene>
    <name evidence="8" type="primary">topA</name>
    <name evidence="12" type="ORF">A4H34_03415</name>
</gene>
<name>A0A179B3G0_9ACTO</name>
<dbReference type="InterPro" id="IPR025589">
    <property type="entry name" value="Toprim_C_rpt"/>
</dbReference>
<dbReference type="Gene3D" id="2.70.20.10">
    <property type="entry name" value="Topoisomerase I, domain 3"/>
    <property type="match status" value="1"/>
</dbReference>
<feature type="compositionally biased region" description="Basic residues" evidence="9">
    <location>
        <begin position="864"/>
        <end position="876"/>
    </location>
</feature>
<proteinExistence type="inferred from homology"/>
<dbReference type="CDD" id="cd03363">
    <property type="entry name" value="TOPRIM_TopoIA_TopoI"/>
    <property type="match status" value="1"/>
</dbReference>
<keyword evidence="4" id="KW-0460">Magnesium</keyword>
<reference evidence="12 13" key="1">
    <citation type="submission" date="2016-04" db="EMBL/GenBank/DDBJ databases">
        <title>Peptidophaga gingivicola gen. nov., sp. nov., isolated from human subgingival plaque.</title>
        <authorList>
            <person name="Beall C.J."/>
            <person name="Mokrzan E.M."/>
            <person name="Griffen A.L."/>
            <person name="Leys E.J."/>
        </authorList>
    </citation>
    <scope>NUCLEOTIDE SEQUENCE [LARGE SCALE GENOMIC DNA]</scope>
    <source>
        <strain evidence="12 13">BA112</strain>
    </source>
</reference>
<comment type="function">
    <text evidence="8">Releases the supercoiling and torsional tension of DNA, which is introduced during the DNA replication and transcription, by transiently cleaving and rejoining one strand of the DNA duplex. Introduces a single-strand break via transesterification at a target site in duplex DNA. The scissile phosphodiester is attacked by the catalytic tyrosine of the enzyme, resulting in the formation of a DNA-(5'-phosphotyrosyl)-enzyme intermediate and the expulsion of a 3'-OH DNA strand. The free DNA strand then undergoes passage around the unbroken strand, thus removing DNA supercoils. Finally, in the religation step, the DNA 3'-OH attacks the covalent intermediate to expel the active-site tyrosine and restore the DNA phosphodiester backbone.</text>
</comment>
<dbReference type="SUPFAM" id="SSF56712">
    <property type="entry name" value="Prokaryotic type I DNA topoisomerase"/>
    <property type="match status" value="1"/>
</dbReference>
<evidence type="ECO:0000256" key="5">
    <source>
        <dbReference type="ARBA" id="ARBA00023029"/>
    </source>
</evidence>
<dbReference type="InterPro" id="IPR023405">
    <property type="entry name" value="Topo_IA_core_domain"/>
</dbReference>
<dbReference type="NCBIfam" id="TIGR01051">
    <property type="entry name" value="topA_bact"/>
    <property type="match status" value="1"/>
</dbReference>
<dbReference type="SMART" id="SM00437">
    <property type="entry name" value="TOP1Ac"/>
    <property type="match status" value="1"/>
</dbReference>
<dbReference type="OrthoDB" id="9804262at2"/>
<dbReference type="AlphaFoldDB" id="A0A179B3G0"/>
<feature type="region of interest" description="Interaction with DNA" evidence="8">
    <location>
        <begin position="174"/>
        <end position="179"/>
    </location>
</feature>
<feature type="site" description="Interaction with DNA" evidence="8">
    <location>
        <position position="151"/>
    </location>
</feature>
<sequence>MSKLVIVESPAKARTISGYLGSDYSVEASVGHIRDLPQPSELPASMKKGPYAKFSVDIEAGFEPYYVIDPDKKKKVAELKKLLKEADELLLATDEDREGEAIAWHLNEVLKPKVPVKRMVFHEITPEAIARALDNPRQLDAQLVDAQESRRILDRLVGYEVSPLLWRKVSPGLSAGRVQSVATRLVVSRERERMAFVAASYWDVTAVFAKEKQDFSAKLTALDSVRVAAGRDFDDAGKLTAKAAKEGVRALGKDDAEQLAAALEGADATVASVETKPYTRRPAAPFTTSTLQQEASRKLRMSSRDAMRTAQSLYENGYITYMRTDSTNLSEQAVSAARSQIREMYGQESLPDKPRLYATKSKGAQEAHEAIRPAGDHFRTPAQVKGDLTASQFALYELIWKRTVASQMADARGQTASVRVNVGVAGAAGAREATFAASGTIITFPGFMAVYQESADAKRYEDRENARLPEVKEGEALRTLEAAADGHATLPPPRYTEASLVKRMEELGIGRPSTYAATISTITDRGYVDRRGQALVPTWTAFSVVRLLEENLPELVDYDFTADMETELDRIASGEERRIEYLTRFWKGQEGRLGLEGQVESLGDIDAKAINSIDLGEGVVLRVGRYGPYVQEEREGAEARNASVPDSIAPDELTLAKARELLDKSSFDGRELGVDPETGRKVLAKAGRFGPYVTDVPKEGEVALTPTGRPSKKPPKPRTASLFSSMALESVTLEDALKLLSLPRVVGDDGDETILAHNGRYGPYLTRGKDSRSLASEDEIFTVTLDQAKELFAQPKQRRGATAKEPLRELGTDPVAGVTVLLKDGRFGPYVTDGTTNASLRREDDPLTITPERAYELLADRRAKGPAKKPARKKASAKTSSKTASKSASKTASGKSASKSASGKASSSKAASKAASGTTASGKAASAGKASTKSAGAKASASKTGAAKTASSKAAAKKSAARSSAAAAAKDEK</sequence>
<keyword evidence="5 8" id="KW-0799">Topoisomerase</keyword>
<dbReference type="PANTHER" id="PTHR42785">
    <property type="entry name" value="DNA TOPOISOMERASE, TYPE IA, CORE"/>
    <property type="match status" value="1"/>
</dbReference>
<feature type="compositionally biased region" description="Low complexity" evidence="9">
    <location>
        <begin position="877"/>
        <end position="954"/>
    </location>
</feature>
<dbReference type="EMBL" id="LVZK01000001">
    <property type="protein sequence ID" value="OAP86232.1"/>
    <property type="molecule type" value="Genomic_DNA"/>
</dbReference>
<evidence type="ECO:0000256" key="2">
    <source>
        <dbReference type="ARBA" id="ARBA00009446"/>
    </source>
</evidence>
<dbReference type="SMART" id="SM00493">
    <property type="entry name" value="TOPRIM"/>
    <property type="match status" value="1"/>
</dbReference>
<dbReference type="InterPro" id="IPR013824">
    <property type="entry name" value="Topo_IA_cen_sub1"/>
</dbReference>